<dbReference type="Proteomes" id="UP001304895">
    <property type="component" value="Unassembled WGS sequence"/>
</dbReference>
<dbReference type="AlphaFoldDB" id="A0AAN6Z9E4"/>
<organism evidence="1 2">
    <name type="scientific">Trichocladium antarcticum</name>
    <dbReference type="NCBI Taxonomy" id="1450529"/>
    <lineage>
        <taxon>Eukaryota</taxon>
        <taxon>Fungi</taxon>
        <taxon>Dikarya</taxon>
        <taxon>Ascomycota</taxon>
        <taxon>Pezizomycotina</taxon>
        <taxon>Sordariomycetes</taxon>
        <taxon>Sordariomycetidae</taxon>
        <taxon>Sordariales</taxon>
        <taxon>Chaetomiaceae</taxon>
        <taxon>Trichocladium</taxon>
    </lineage>
</organism>
<dbReference type="EMBL" id="MU853433">
    <property type="protein sequence ID" value="KAK4130685.1"/>
    <property type="molecule type" value="Genomic_DNA"/>
</dbReference>
<proteinExistence type="predicted"/>
<comment type="caution">
    <text evidence="1">The sequence shown here is derived from an EMBL/GenBank/DDBJ whole genome shotgun (WGS) entry which is preliminary data.</text>
</comment>
<keyword evidence="2" id="KW-1185">Reference proteome</keyword>
<name>A0AAN6Z9E4_9PEZI</name>
<evidence type="ECO:0000313" key="2">
    <source>
        <dbReference type="Proteomes" id="UP001304895"/>
    </source>
</evidence>
<protein>
    <submittedName>
        <fullName evidence="1">Uncharacterized protein</fullName>
    </submittedName>
</protein>
<sequence>MRSASFIPLVKALFRRPRDGDESANKTEYAFRKSKGLVARILASASRPGLGTVAFFVFAVICGFL</sequence>
<reference evidence="1" key="1">
    <citation type="journal article" date="2023" name="Mol. Phylogenet. Evol.">
        <title>Genome-scale phylogeny and comparative genomics of the fungal order Sordariales.</title>
        <authorList>
            <person name="Hensen N."/>
            <person name="Bonometti L."/>
            <person name="Westerberg I."/>
            <person name="Brannstrom I.O."/>
            <person name="Guillou S."/>
            <person name="Cros-Aarteil S."/>
            <person name="Calhoun S."/>
            <person name="Haridas S."/>
            <person name="Kuo A."/>
            <person name="Mondo S."/>
            <person name="Pangilinan J."/>
            <person name="Riley R."/>
            <person name="LaButti K."/>
            <person name="Andreopoulos B."/>
            <person name="Lipzen A."/>
            <person name="Chen C."/>
            <person name="Yan M."/>
            <person name="Daum C."/>
            <person name="Ng V."/>
            <person name="Clum A."/>
            <person name="Steindorff A."/>
            <person name="Ohm R.A."/>
            <person name="Martin F."/>
            <person name="Silar P."/>
            <person name="Natvig D.O."/>
            <person name="Lalanne C."/>
            <person name="Gautier V."/>
            <person name="Ament-Velasquez S.L."/>
            <person name="Kruys A."/>
            <person name="Hutchinson M.I."/>
            <person name="Powell A.J."/>
            <person name="Barry K."/>
            <person name="Miller A.N."/>
            <person name="Grigoriev I.V."/>
            <person name="Debuchy R."/>
            <person name="Gladieux P."/>
            <person name="Hiltunen Thoren M."/>
            <person name="Johannesson H."/>
        </authorList>
    </citation>
    <scope>NUCLEOTIDE SEQUENCE</scope>
    <source>
        <strain evidence="1">CBS 123565</strain>
    </source>
</reference>
<accession>A0AAN6Z9E4</accession>
<evidence type="ECO:0000313" key="1">
    <source>
        <dbReference type="EMBL" id="KAK4130685.1"/>
    </source>
</evidence>
<gene>
    <name evidence="1" type="ORF">BT67DRAFT_445490</name>
</gene>
<reference evidence="1" key="2">
    <citation type="submission" date="2023-05" db="EMBL/GenBank/DDBJ databases">
        <authorList>
            <consortium name="Lawrence Berkeley National Laboratory"/>
            <person name="Steindorff A."/>
            <person name="Hensen N."/>
            <person name="Bonometti L."/>
            <person name="Westerberg I."/>
            <person name="Brannstrom I.O."/>
            <person name="Guillou S."/>
            <person name="Cros-Aarteil S."/>
            <person name="Calhoun S."/>
            <person name="Haridas S."/>
            <person name="Kuo A."/>
            <person name="Mondo S."/>
            <person name="Pangilinan J."/>
            <person name="Riley R."/>
            <person name="Labutti K."/>
            <person name="Andreopoulos B."/>
            <person name="Lipzen A."/>
            <person name="Chen C."/>
            <person name="Yanf M."/>
            <person name="Daum C."/>
            <person name="Ng V."/>
            <person name="Clum A."/>
            <person name="Ohm R."/>
            <person name="Martin F."/>
            <person name="Silar P."/>
            <person name="Natvig D."/>
            <person name="Lalanne C."/>
            <person name="Gautier V."/>
            <person name="Ament-Velasquez S.L."/>
            <person name="Kruys A."/>
            <person name="Hutchinson M.I."/>
            <person name="Powell A.J."/>
            <person name="Barry K."/>
            <person name="Miller A.N."/>
            <person name="Grigoriev I.V."/>
            <person name="Debuchy R."/>
            <person name="Gladieux P."/>
            <person name="Thoren M.H."/>
            <person name="Johannesson H."/>
        </authorList>
    </citation>
    <scope>NUCLEOTIDE SEQUENCE</scope>
    <source>
        <strain evidence="1">CBS 123565</strain>
    </source>
</reference>